<proteinExistence type="predicted"/>
<dbReference type="AlphaFoldDB" id="A0A0A2AF16"/>
<comment type="caution">
    <text evidence="1">The sequence shown here is derived from an EMBL/GenBank/DDBJ whole genome shotgun (WGS) entry which is preliminary data.</text>
</comment>
<dbReference type="STRING" id="167548.EU98_2015"/>
<organism evidence="1 2">
    <name type="scientific">Prochlorococcus marinus str. MIT 9314</name>
    <dbReference type="NCBI Taxonomy" id="167548"/>
    <lineage>
        <taxon>Bacteria</taxon>
        <taxon>Bacillati</taxon>
        <taxon>Cyanobacteriota</taxon>
        <taxon>Cyanophyceae</taxon>
        <taxon>Synechococcales</taxon>
        <taxon>Prochlorococcaceae</taxon>
        <taxon>Prochlorococcus</taxon>
    </lineage>
</organism>
<accession>A0A0A2AF16</accession>
<evidence type="ECO:0000313" key="2">
    <source>
        <dbReference type="Proteomes" id="UP000030533"/>
    </source>
</evidence>
<sequence>MIKILRNIKKRALLNIFGPDKKSRQYLKLFLEIFDEWAFNRERNFVKRNIQK</sequence>
<dbReference type="Proteomes" id="UP000030533">
    <property type="component" value="Unassembled WGS sequence"/>
</dbReference>
<evidence type="ECO:0000313" key="1">
    <source>
        <dbReference type="EMBL" id="KGG00483.1"/>
    </source>
</evidence>
<gene>
    <name evidence="1" type="ORF">EU98_2015</name>
</gene>
<protein>
    <submittedName>
        <fullName evidence="1">Uncharacterized protein</fullName>
    </submittedName>
</protein>
<dbReference type="EMBL" id="JNAO01000013">
    <property type="protein sequence ID" value="KGG00483.1"/>
    <property type="molecule type" value="Genomic_DNA"/>
</dbReference>
<reference evidence="2" key="1">
    <citation type="journal article" date="2014" name="Sci. Data">
        <title>Genomes of diverse isolates of the marine cyanobacterium Prochlorococcus.</title>
        <authorList>
            <person name="Biller S."/>
            <person name="Berube P."/>
            <person name="Thompson J."/>
            <person name="Kelly L."/>
            <person name="Roggensack S."/>
            <person name="Awad L."/>
            <person name="Roache-Johnson K."/>
            <person name="Ding H."/>
            <person name="Giovannoni S.J."/>
            <person name="Moore L.R."/>
            <person name="Chisholm S.W."/>
        </authorList>
    </citation>
    <scope>NUCLEOTIDE SEQUENCE [LARGE SCALE GENOMIC DNA]</scope>
    <source>
        <strain evidence="2">MIT 9314</strain>
    </source>
</reference>
<name>A0A0A2AF16_PROMR</name>